<reference evidence="13 14" key="1">
    <citation type="submission" date="2018-06" db="EMBL/GenBank/DDBJ databases">
        <authorList>
            <consortium name="Pathogen Informatics"/>
            <person name="Doyle S."/>
        </authorList>
    </citation>
    <scope>NUCLEOTIDE SEQUENCE [LARGE SCALE GENOMIC DNA]</scope>
    <source>
        <strain evidence="13 14">NCTC13292</strain>
    </source>
</reference>
<dbReference type="PANTHER" id="PTHR34471:SF1">
    <property type="entry name" value="ARGININE REPRESSOR"/>
    <property type="match status" value="1"/>
</dbReference>
<evidence type="ECO:0000256" key="8">
    <source>
        <dbReference type="ARBA" id="ARBA00023125"/>
    </source>
</evidence>
<dbReference type="SUPFAM" id="SSF55252">
    <property type="entry name" value="C-terminal domain of arginine repressor"/>
    <property type="match status" value="1"/>
</dbReference>
<evidence type="ECO:0000256" key="10">
    <source>
        <dbReference type="HAMAP-Rule" id="MF_00173"/>
    </source>
</evidence>
<dbReference type="Gene3D" id="3.30.1360.40">
    <property type="match status" value="1"/>
</dbReference>
<dbReference type="GO" id="GO:1900079">
    <property type="term" value="P:regulation of arginine biosynthetic process"/>
    <property type="evidence" value="ECO:0007669"/>
    <property type="project" value="UniProtKB-UniRule"/>
</dbReference>
<organism evidence="13 14">
    <name type="scientific">Legionella donaldsonii</name>
    <dbReference type="NCBI Taxonomy" id="45060"/>
    <lineage>
        <taxon>Bacteria</taxon>
        <taxon>Pseudomonadati</taxon>
        <taxon>Pseudomonadota</taxon>
        <taxon>Gammaproteobacteria</taxon>
        <taxon>Legionellales</taxon>
        <taxon>Legionellaceae</taxon>
        <taxon>Legionella</taxon>
    </lineage>
</organism>
<protein>
    <recommendedName>
        <fullName evidence="4 10">Arginine repressor</fullName>
    </recommendedName>
</protein>
<evidence type="ECO:0000256" key="3">
    <source>
        <dbReference type="ARBA" id="ARBA00008316"/>
    </source>
</evidence>
<evidence type="ECO:0000256" key="6">
    <source>
        <dbReference type="ARBA" id="ARBA00022571"/>
    </source>
</evidence>
<proteinExistence type="inferred from homology"/>
<dbReference type="GO" id="GO:0051259">
    <property type="term" value="P:protein complex oligomerization"/>
    <property type="evidence" value="ECO:0007669"/>
    <property type="project" value="InterPro"/>
</dbReference>
<dbReference type="Pfam" id="PF01316">
    <property type="entry name" value="Arg_repressor"/>
    <property type="match status" value="1"/>
</dbReference>
<dbReference type="InterPro" id="IPR020900">
    <property type="entry name" value="Arg_repress_DNA-bd"/>
</dbReference>
<comment type="pathway">
    <text evidence="2 10">Amino-acid biosynthesis; L-arginine biosynthesis [regulation].</text>
</comment>
<keyword evidence="5 10" id="KW-0963">Cytoplasm</keyword>
<dbReference type="InterPro" id="IPR036390">
    <property type="entry name" value="WH_DNA-bd_sf"/>
</dbReference>
<keyword evidence="14" id="KW-1185">Reference proteome</keyword>
<dbReference type="Gene3D" id="1.10.10.10">
    <property type="entry name" value="Winged helix-like DNA-binding domain superfamily/Winged helix DNA-binding domain"/>
    <property type="match status" value="1"/>
</dbReference>
<dbReference type="PRINTS" id="PR01467">
    <property type="entry name" value="ARGREPRESSOR"/>
</dbReference>
<evidence type="ECO:0000256" key="1">
    <source>
        <dbReference type="ARBA" id="ARBA00004496"/>
    </source>
</evidence>
<comment type="subcellular location">
    <subcellularLocation>
        <location evidence="1 10">Cytoplasm</location>
    </subcellularLocation>
</comment>
<dbReference type="SUPFAM" id="SSF46785">
    <property type="entry name" value="Winged helix' DNA-binding domain"/>
    <property type="match status" value="1"/>
</dbReference>
<keyword evidence="8 10" id="KW-0238">DNA-binding</keyword>
<evidence type="ECO:0000259" key="11">
    <source>
        <dbReference type="Pfam" id="PF01316"/>
    </source>
</evidence>
<dbReference type="GO" id="GO:0003700">
    <property type="term" value="F:DNA-binding transcription factor activity"/>
    <property type="evidence" value="ECO:0007669"/>
    <property type="project" value="UniProtKB-UniRule"/>
</dbReference>
<dbReference type="GO" id="GO:0005737">
    <property type="term" value="C:cytoplasm"/>
    <property type="evidence" value="ECO:0007669"/>
    <property type="project" value="UniProtKB-SubCell"/>
</dbReference>
<evidence type="ECO:0000256" key="7">
    <source>
        <dbReference type="ARBA" id="ARBA00023015"/>
    </source>
</evidence>
<evidence type="ECO:0000313" key="14">
    <source>
        <dbReference type="Proteomes" id="UP000254677"/>
    </source>
</evidence>
<comment type="function">
    <text evidence="10">Regulates arginine biosynthesis genes.</text>
</comment>
<evidence type="ECO:0000256" key="5">
    <source>
        <dbReference type="ARBA" id="ARBA00022490"/>
    </source>
</evidence>
<accession>A0A378J1B9</accession>
<dbReference type="GO" id="GO:0034618">
    <property type="term" value="F:arginine binding"/>
    <property type="evidence" value="ECO:0007669"/>
    <property type="project" value="InterPro"/>
</dbReference>
<dbReference type="InterPro" id="IPR036251">
    <property type="entry name" value="Arg_repress_C_sf"/>
</dbReference>
<dbReference type="HAMAP" id="MF_00173">
    <property type="entry name" value="Arg_repressor"/>
    <property type="match status" value="1"/>
</dbReference>
<comment type="similarity">
    <text evidence="3 10">Belongs to the ArgR family.</text>
</comment>
<dbReference type="PANTHER" id="PTHR34471">
    <property type="entry name" value="ARGININE REPRESSOR"/>
    <property type="match status" value="1"/>
</dbReference>
<dbReference type="UniPathway" id="UPA00068"/>
<keyword evidence="6 10" id="KW-0055">Arginine biosynthesis</keyword>
<dbReference type="EMBL" id="UGOA01000001">
    <property type="protein sequence ID" value="STX40717.1"/>
    <property type="molecule type" value="Genomic_DNA"/>
</dbReference>
<name>A0A378J1B9_9GAMM</name>
<keyword evidence="7 10" id="KW-0805">Transcription regulation</keyword>
<keyword evidence="9 10" id="KW-0804">Transcription</keyword>
<dbReference type="InterPro" id="IPR036388">
    <property type="entry name" value="WH-like_DNA-bd_sf"/>
</dbReference>
<feature type="domain" description="Arginine repressor C-terminal" evidence="12">
    <location>
        <begin position="98"/>
        <end position="160"/>
    </location>
</feature>
<evidence type="ECO:0000259" key="12">
    <source>
        <dbReference type="Pfam" id="PF02863"/>
    </source>
</evidence>
<keyword evidence="10" id="KW-0678">Repressor</keyword>
<dbReference type="GO" id="GO:0006526">
    <property type="term" value="P:L-arginine biosynthetic process"/>
    <property type="evidence" value="ECO:0007669"/>
    <property type="project" value="UniProtKB-UniPathway"/>
</dbReference>
<dbReference type="GO" id="GO:0003677">
    <property type="term" value="F:DNA binding"/>
    <property type="evidence" value="ECO:0007669"/>
    <property type="project" value="UniProtKB-KW"/>
</dbReference>
<dbReference type="Proteomes" id="UP000254677">
    <property type="component" value="Unassembled WGS sequence"/>
</dbReference>
<evidence type="ECO:0000313" key="13">
    <source>
        <dbReference type="EMBL" id="STX40717.1"/>
    </source>
</evidence>
<dbReference type="AlphaFoldDB" id="A0A378J1B9"/>
<dbReference type="Pfam" id="PF02863">
    <property type="entry name" value="Arg_repressor_C"/>
    <property type="match status" value="1"/>
</dbReference>
<evidence type="ECO:0000256" key="9">
    <source>
        <dbReference type="ARBA" id="ARBA00023163"/>
    </source>
</evidence>
<feature type="domain" description="Arginine repressor DNA-binding" evidence="11">
    <location>
        <begin position="27"/>
        <end position="72"/>
    </location>
</feature>
<sequence length="169" mass="18923">MNIISIFMILHSFWGREMSHDNLLDGHILSIVQIQEIAEQSDLQQALKERGYDIPQATLSRRLKKLKIAKVAGIYRVVDFNPPNLPLVLNAQVSEYGLVVLHTQPGHANSLALFIDKKYVAFYPQQANSSGILGTIAGDDTVLLIVKSKVDLEQVIQILQAEFPYLKIS</sequence>
<evidence type="ECO:0000256" key="4">
    <source>
        <dbReference type="ARBA" id="ARBA00021148"/>
    </source>
</evidence>
<evidence type="ECO:0000256" key="2">
    <source>
        <dbReference type="ARBA" id="ARBA00005040"/>
    </source>
</evidence>
<gene>
    <name evidence="10 13" type="primary">argR</name>
    <name evidence="13" type="ORF">NCTC13292_00455</name>
</gene>
<dbReference type="InterPro" id="IPR020899">
    <property type="entry name" value="Arg_repress_C"/>
</dbReference>
<keyword evidence="10" id="KW-0028">Amino-acid biosynthesis</keyword>
<dbReference type="InterPro" id="IPR001669">
    <property type="entry name" value="Arg_repress"/>
</dbReference>